<evidence type="ECO:0000256" key="1">
    <source>
        <dbReference type="ARBA" id="ARBA00005109"/>
    </source>
</evidence>
<keyword evidence="5 9" id="KW-0560">Oxidoreductase</keyword>
<dbReference type="GO" id="GO:0006574">
    <property type="term" value="P:L-valine catabolic process"/>
    <property type="evidence" value="ECO:0007669"/>
    <property type="project" value="UniProtKB-UniPathway"/>
</dbReference>
<feature type="domain" description="6-phosphogluconate dehydrogenase NADP-binding" evidence="10">
    <location>
        <begin position="27"/>
        <end position="189"/>
    </location>
</feature>
<dbReference type="PROSITE" id="PS00895">
    <property type="entry name" value="3_HYDROXYISOBUT_DH"/>
    <property type="match status" value="1"/>
</dbReference>
<dbReference type="Proteomes" id="UP000654370">
    <property type="component" value="Unassembled WGS sequence"/>
</dbReference>
<keyword evidence="6 9" id="KW-0520">NAD</keyword>
<dbReference type="InterPro" id="IPR006115">
    <property type="entry name" value="6PGDH_NADP-bd"/>
</dbReference>
<evidence type="ECO:0000256" key="8">
    <source>
        <dbReference type="PIRSR" id="PIRSR000103-1"/>
    </source>
</evidence>
<dbReference type="Gene3D" id="1.10.1040.10">
    <property type="entry name" value="N-(1-d-carboxylethyl)-l-norvaline Dehydrogenase, domain 2"/>
    <property type="match status" value="1"/>
</dbReference>
<evidence type="ECO:0000259" key="11">
    <source>
        <dbReference type="Pfam" id="PF14833"/>
    </source>
</evidence>
<dbReference type="EMBL" id="JAEPQZ010000008">
    <property type="protein sequence ID" value="KAG2178080.1"/>
    <property type="molecule type" value="Genomic_DNA"/>
</dbReference>
<dbReference type="GO" id="GO:0051287">
    <property type="term" value="F:NAD binding"/>
    <property type="evidence" value="ECO:0007669"/>
    <property type="project" value="InterPro"/>
</dbReference>
<dbReference type="InterPro" id="IPR002204">
    <property type="entry name" value="3-OH-isobutyrate_DH-rel_CS"/>
</dbReference>
<dbReference type="Pfam" id="PF03446">
    <property type="entry name" value="NAD_binding_2"/>
    <property type="match status" value="1"/>
</dbReference>
<dbReference type="InterPro" id="IPR029154">
    <property type="entry name" value="HIBADH-like_NADP-bd"/>
</dbReference>
<dbReference type="GO" id="GO:0005739">
    <property type="term" value="C:mitochondrion"/>
    <property type="evidence" value="ECO:0007669"/>
    <property type="project" value="TreeGrafter"/>
</dbReference>
<dbReference type="NCBIfam" id="TIGR01692">
    <property type="entry name" value="HIBADH"/>
    <property type="match status" value="1"/>
</dbReference>
<name>A0A8H7PQT7_MORIS</name>
<dbReference type="InterPro" id="IPR013328">
    <property type="entry name" value="6PGD_dom2"/>
</dbReference>
<dbReference type="Gene3D" id="3.40.50.720">
    <property type="entry name" value="NAD(P)-binding Rossmann-like Domain"/>
    <property type="match status" value="1"/>
</dbReference>
<sequence length="327" mass="34691">MLSVRFLRPARPVARYYSTASAKNNAIGFIGLGQMGYNMANNLALKAGRPLIVYDAVKDTLTRFKDQNKDVETASTPAEIADRASTIITMLPASPHVKEVYFGKNGIMEGLHKDSMVIDSSTIDTAVAKEVAAEILKSGSRALDAPVSGGTGGAAAGTLTFMVGANSQEDFDSAKPILEHMGKNIVYCGQNGNGQVAKICNNMLLGVSMIAVAETMQLGIKLGMEPKLLANILNTSSGRCWSSDTYNPCPGVMPTTPASKNYQGGFGNTLMAKDLRLAVNAAQDAHSTVAIGALAAQIYNQVSSTPEYQNLDFSSVFKVTIFGYCHN</sequence>
<accession>A0A8H7PQT7</accession>
<feature type="active site" evidence="8">
    <location>
        <position position="198"/>
    </location>
</feature>
<dbReference type="EC" id="1.1.1.31" evidence="3 9"/>
<dbReference type="AlphaFoldDB" id="A0A8H7PQT7"/>
<evidence type="ECO:0000313" key="13">
    <source>
        <dbReference type="Proteomes" id="UP000654370"/>
    </source>
</evidence>
<comment type="caution">
    <text evidence="12">The sequence shown here is derived from an EMBL/GenBank/DDBJ whole genome shotgun (WGS) entry which is preliminary data.</text>
</comment>
<dbReference type="Pfam" id="PF14833">
    <property type="entry name" value="NAD_binding_11"/>
    <property type="match status" value="1"/>
</dbReference>
<evidence type="ECO:0000256" key="5">
    <source>
        <dbReference type="ARBA" id="ARBA00023002"/>
    </source>
</evidence>
<comment type="similarity">
    <text evidence="2">Belongs to the HIBADH-related family. 3-hydroxyisobutyrate dehydrogenase subfamily.</text>
</comment>
<comment type="catalytic activity">
    <reaction evidence="7 9">
        <text>3-hydroxy-2-methylpropanoate + NAD(+) = 2-methyl-3-oxopropanoate + NADH + H(+)</text>
        <dbReference type="Rhea" id="RHEA:17681"/>
        <dbReference type="ChEBI" id="CHEBI:11805"/>
        <dbReference type="ChEBI" id="CHEBI:15378"/>
        <dbReference type="ChEBI" id="CHEBI:57540"/>
        <dbReference type="ChEBI" id="CHEBI:57700"/>
        <dbReference type="ChEBI" id="CHEBI:57945"/>
        <dbReference type="EC" id="1.1.1.31"/>
    </reaction>
</comment>
<organism evidence="12 13">
    <name type="scientific">Mortierella isabellina</name>
    <name type="common">Filamentous fungus</name>
    <name type="synonym">Umbelopsis isabellina</name>
    <dbReference type="NCBI Taxonomy" id="91625"/>
    <lineage>
        <taxon>Eukaryota</taxon>
        <taxon>Fungi</taxon>
        <taxon>Fungi incertae sedis</taxon>
        <taxon>Mucoromycota</taxon>
        <taxon>Mucoromycotina</taxon>
        <taxon>Umbelopsidomycetes</taxon>
        <taxon>Umbelopsidales</taxon>
        <taxon>Umbelopsidaceae</taxon>
        <taxon>Umbelopsis</taxon>
    </lineage>
</organism>
<evidence type="ECO:0000256" key="4">
    <source>
        <dbReference type="ARBA" id="ARBA00022456"/>
    </source>
</evidence>
<dbReference type="InterPro" id="IPR036291">
    <property type="entry name" value="NAD(P)-bd_dom_sf"/>
</dbReference>
<evidence type="ECO:0000256" key="3">
    <source>
        <dbReference type="ARBA" id="ARBA00012991"/>
    </source>
</evidence>
<dbReference type="GO" id="GO:0008442">
    <property type="term" value="F:3-hydroxyisobutyrate dehydrogenase activity"/>
    <property type="evidence" value="ECO:0007669"/>
    <property type="project" value="UniProtKB-EC"/>
</dbReference>
<dbReference type="InterPro" id="IPR015815">
    <property type="entry name" value="HIBADH-related"/>
</dbReference>
<evidence type="ECO:0000256" key="7">
    <source>
        <dbReference type="ARBA" id="ARBA00049197"/>
    </source>
</evidence>
<protein>
    <recommendedName>
        <fullName evidence="3 9">3-hydroxyisobutyrate dehydrogenase</fullName>
        <shortName evidence="9">HIBADH</shortName>
        <ecNumber evidence="3 9">1.1.1.31</ecNumber>
    </recommendedName>
</protein>
<dbReference type="GO" id="GO:0050661">
    <property type="term" value="F:NADP binding"/>
    <property type="evidence" value="ECO:0007669"/>
    <property type="project" value="InterPro"/>
</dbReference>
<evidence type="ECO:0000313" key="12">
    <source>
        <dbReference type="EMBL" id="KAG2178080.1"/>
    </source>
</evidence>
<comment type="pathway">
    <text evidence="1 9">Amino-acid degradation; L-valine degradation.</text>
</comment>
<evidence type="ECO:0000256" key="9">
    <source>
        <dbReference type="RuleBase" id="RU910714"/>
    </source>
</evidence>
<dbReference type="PIRSF" id="PIRSF000103">
    <property type="entry name" value="HIBADH"/>
    <property type="match status" value="1"/>
</dbReference>
<dbReference type="FunFam" id="1.10.1040.10:FF:000006">
    <property type="entry name" value="3-hydroxyisobutyrate dehydrogenase"/>
    <property type="match status" value="1"/>
</dbReference>
<dbReference type="SUPFAM" id="SSF48179">
    <property type="entry name" value="6-phosphogluconate dehydrogenase C-terminal domain-like"/>
    <property type="match status" value="1"/>
</dbReference>
<dbReference type="UniPathway" id="UPA00362"/>
<keyword evidence="13" id="KW-1185">Reference proteome</keyword>
<dbReference type="InterPro" id="IPR008927">
    <property type="entry name" value="6-PGluconate_DH-like_C_sf"/>
</dbReference>
<evidence type="ECO:0000256" key="6">
    <source>
        <dbReference type="ARBA" id="ARBA00023027"/>
    </source>
</evidence>
<proteinExistence type="inferred from homology"/>
<keyword evidence="4 9" id="KW-0101">Branched-chain amino acid catabolism</keyword>
<dbReference type="SUPFAM" id="SSF51735">
    <property type="entry name" value="NAD(P)-binding Rossmann-fold domains"/>
    <property type="match status" value="1"/>
</dbReference>
<dbReference type="OrthoDB" id="435038at2759"/>
<evidence type="ECO:0000259" key="10">
    <source>
        <dbReference type="Pfam" id="PF03446"/>
    </source>
</evidence>
<reference evidence="12" key="1">
    <citation type="submission" date="2020-12" db="EMBL/GenBank/DDBJ databases">
        <title>Metabolic potential, ecology and presence of endohyphal bacteria is reflected in genomic diversity of Mucoromycotina.</title>
        <authorList>
            <person name="Muszewska A."/>
            <person name="Okrasinska A."/>
            <person name="Steczkiewicz K."/>
            <person name="Drgas O."/>
            <person name="Orlowska M."/>
            <person name="Perlinska-Lenart U."/>
            <person name="Aleksandrzak-Piekarczyk T."/>
            <person name="Szatraj K."/>
            <person name="Zielenkiewicz U."/>
            <person name="Pilsyk S."/>
            <person name="Malc E."/>
            <person name="Mieczkowski P."/>
            <person name="Kruszewska J.S."/>
            <person name="Biernat P."/>
            <person name="Pawlowska J."/>
        </authorList>
    </citation>
    <scope>NUCLEOTIDE SEQUENCE</scope>
    <source>
        <strain evidence="12">WA0000067209</strain>
    </source>
</reference>
<gene>
    <name evidence="12" type="ORF">INT43_003333</name>
</gene>
<dbReference type="PANTHER" id="PTHR22981">
    <property type="entry name" value="3-HYDROXYISOBUTYRATE DEHYDROGENASE-RELATED"/>
    <property type="match status" value="1"/>
</dbReference>
<dbReference type="InterPro" id="IPR011548">
    <property type="entry name" value="HIBADH"/>
</dbReference>
<dbReference type="PANTHER" id="PTHR22981:SF7">
    <property type="entry name" value="3-HYDROXYISOBUTYRATE DEHYDROGENASE, MITOCHONDRIAL"/>
    <property type="match status" value="1"/>
</dbReference>
<feature type="domain" description="3-hydroxyisobutyrate dehydrogenase-like NAD-binding" evidence="11">
    <location>
        <begin position="192"/>
        <end position="319"/>
    </location>
</feature>
<evidence type="ECO:0000256" key="2">
    <source>
        <dbReference type="ARBA" id="ARBA00006013"/>
    </source>
</evidence>